<dbReference type="PROSITE" id="PS50206">
    <property type="entry name" value="RHODANESE_3"/>
    <property type="match status" value="1"/>
</dbReference>
<evidence type="ECO:0000313" key="3">
    <source>
        <dbReference type="EMBL" id="SKA98647.1"/>
    </source>
</evidence>
<dbReference type="InterPro" id="IPR001455">
    <property type="entry name" value="TusA-like"/>
</dbReference>
<gene>
    <name evidence="3" type="ORF">SAMN04244570_2134</name>
</gene>
<dbReference type="AlphaFoldDB" id="A0A1T4YA04"/>
<keyword evidence="4" id="KW-1185">Reference proteome</keyword>
<dbReference type="SUPFAM" id="SSF52821">
    <property type="entry name" value="Rhodanese/Cell cycle control phosphatase"/>
    <property type="match status" value="1"/>
</dbReference>
<dbReference type="InterPro" id="IPR036868">
    <property type="entry name" value="TusA-like_sf"/>
</dbReference>
<dbReference type="InterPro" id="IPR036873">
    <property type="entry name" value="Rhodanese-like_dom_sf"/>
</dbReference>
<proteinExistence type="inferred from homology"/>
<evidence type="ECO:0000313" key="4">
    <source>
        <dbReference type="Proteomes" id="UP000190042"/>
    </source>
</evidence>
<dbReference type="SMART" id="SM00450">
    <property type="entry name" value="RHOD"/>
    <property type="match status" value="1"/>
</dbReference>
<dbReference type="CDD" id="cd00291">
    <property type="entry name" value="SirA_YedF_YeeD"/>
    <property type="match status" value="1"/>
</dbReference>
<organism evidence="3 4">
    <name type="scientific">Sporosarcina newyorkensis</name>
    <dbReference type="NCBI Taxonomy" id="759851"/>
    <lineage>
        <taxon>Bacteria</taxon>
        <taxon>Bacillati</taxon>
        <taxon>Bacillota</taxon>
        <taxon>Bacilli</taxon>
        <taxon>Bacillales</taxon>
        <taxon>Caryophanaceae</taxon>
        <taxon>Sporosarcina</taxon>
    </lineage>
</organism>
<name>A0A1T4YA04_9BACL</name>
<dbReference type="Gene3D" id="3.30.110.40">
    <property type="entry name" value="TusA-like domain"/>
    <property type="match status" value="1"/>
</dbReference>
<dbReference type="RefSeq" id="WP_078817600.1">
    <property type="nucleotide sequence ID" value="NZ_FUYJ01000003.1"/>
</dbReference>
<dbReference type="PROSITE" id="PS00380">
    <property type="entry name" value="RHODANESE_1"/>
    <property type="match status" value="1"/>
</dbReference>
<dbReference type="InterPro" id="IPR001763">
    <property type="entry name" value="Rhodanese-like_dom"/>
</dbReference>
<dbReference type="Pfam" id="PF01206">
    <property type="entry name" value="TusA"/>
    <property type="match status" value="1"/>
</dbReference>
<dbReference type="PANTHER" id="PTHR33279">
    <property type="entry name" value="SULFUR CARRIER PROTEIN YEDF-RELATED"/>
    <property type="match status" value="1"/>
</dbReference>
<dbReference type="PROSITE" id="PS01148">
    <property type="entry name" value="UPF0033"/>
    <property type="match status" value="1"/>
</dbReference>
<dbReference type="SUPFAM" id="SSF64307">
    <property type="entry name" value="SirA-like"/>
    <property type="match status" value="1"/>
</dbReference>
<reference evidence="4" key="1">
    <citation type="submission" date="2017-02" db="EMBL/GenBank/DDBJ databases">
        <authorList>
            <person name="Varghese N."/>
            <person name="Submissions S."/>
        </authorList>
    </citation>
    <scope>NUCLEOTIDE SEQUENCE [LARGE SCALE GENOMIC DNA]</scope>
    <source>
        <strain evidence="4">DSM 23966</strain>
    </source>
</reference>
<dbReference type="Gene3D" id="3.40.250.10">
    <property type="entry name" value="Rhodanese-like domain"/>
    <property type="match status" value="1"/>
</dbReference>
<dbReference type="CDD" id="cd00158">
    <property type="entry name" value="RHOD"/>
    <property type="match status" value="1"/>
</dbReference>
<dbReference type="PANTHER" id="PTHR33279:SF6">
    <property type="entry name" value="SULFUR CARRIER PROTEIN YEDF-RELATED"/>
    <property type="match status" value="1"/>
</dbReference>
<dbReference type="InterPro" id="IPR001307">
    <property type="entry name" value="Thiosulphate_STrfase_CS"/>
</dbReference>
<dbReference type="Proteomes" id="UP000190042">
    <property type="component" value="Unassembled WGS sequence"/>
</dbReference>
<accession>A0A1T4YA04</accession>
<dbReference type="EMBL" id="FUYJ01000003">
    <property type="protein sequence ID" value="SKA98647.1"/>
    <property type="molecule type" value="Genomic_DNA"/>
</dbReference>
<feature type="domain" description="Rhodanese" evidence="2">
    <location>
        <begin position="100"/>
        <end position="185"/>
    </location>
</feature>
<keyword evidence="3" id="KW-0808">Transferase</keyword>
<dbReference type="Pfam" id="PF00581">
    <property type="entry name" value="Rhodanese"/>
    <property type="match status" value="1"/>
</dbReference>
<evidence type="ECO:0000256" key="1">
    <source>
        <dbReference type="ARBA" id="ARBA00008984"/>
    </source>
</evidence>
<sequence>MIQTDRMLDAKGLACPMPIVRTRKAMKDMLEGQVLEVQSTDPGTVADLQAWAKSAGHHYVGNVQEADVWHHYVRKADNGELQEKKYPVTIMNEQLADKLREPNTVLLDVREPTEYAFSHIPGALSVPLGQLEEKAAYFDKNQNIFVICRTGNRSDMACQTLSEAGFEFVTNVVPGMSGWNGDTENTTGGTK</sequence>
<comment type="similarity">
    <text evidence="1">Belongs to the sulfur carrier protein TusA family.</text>
</comment>
<evidence type="ECO:0000259" key="2">
    <source>
        <dbReference type="PROSITE" id="PS50206"/>
    </source>
</evidence>
<dbReference type="GO" id="GO:0004792">
    <property type="term" value="F:thiosulfate-cyanide sulfurtransferase activity"/>
    <property type="evidence" value="ECO:0007669"/>
    <property type="project" value="InterPro"/>
</dbReference>
<protein>
    <submittedName>
        <fullName evidence="3">Rhodanese-related sulfurtransferase</fullName>
    </submittedName>
</protein>